<comment type="caution">
    <text evidence="2">The sequence shown here is derived from an EMBL/GenBank/DDBJ whole genome shotgun (WGS) entry which is preliminary data.</text>
</comment>
<sequence>MKRMRTVADSDSDERVSTSLSTSESDVENSYNTDNKVETDSVSKSDSDNVHDTSSEEGDEYESDPWAPLKAEATKQSVSEFEELMQNFTAEERQPYLIRANPTALDLENALTELCRLIGNSKKQSKWNKSGIKNIPIRQPKSSRKRTKSNTKYAKNVDNTEMNDGSKEWLKLETKTGQNS</sequence>
<evidence type="ECO:0000313" key="3">
    <source>
        <dbReference type="Proteomes" id="UP001152795"/>
    </source>
</evidence>
<accession>A0A7D9LJJ0</accession>
<feature type="region of interest" description="Disordered" evidence="1">
    <location>
        <begin position="123"/>
        <end position="180"/>
    </location>
</feature>
<dbReference type="AlphaFoldDB" id="A0A7D9LJJ0"/>
<proteinExistence type="predicted"/>
<feature type="compositionally biased region" description="Polar residues" evidence="1">
    <location>
        <begin position="17"/>
        <end position="34"/>
    </location>
</feature>
<feature type="compositionally biased region" description="Basic and acidic residues" evidence="1">
    <location>
        <begin position="164"/>
        <end position="174"/>
    </location>
</feature>
<dbReference type="EMBL" id="CACRXK020019800">
    <property type="protein sequence ID" value="CAB4034084.1"/>
    <property type="molecule type" value="Genomic_DNA"/>
</dbReference>
<feature type="region of interest" description="Disordered" evidence="1">
    <location>
        <begin position="1"/>
        <end position="74"/>
    </location>
</feature>
<evidence type="ECO:0000313" key="2">
    <source>
        <dbReference type="EMBL" id="CAB4034084.1"/>
    </source>
</evidence>
<evidence type="ECO:0000256" key="1">
    <source>
        <dbReference type="SAM" id="MobiDB-lite"/>
    </source>
</evidence>
<feature type="compositionally biased region" description="Basic and acidic residues" evidence="1">
    <location>
        <begin position="35"/>
        <end position="54"/>
    </location>
</feature>
<organism evidence="2 3">
    <name type="scientific">Paramuricea clavata</name>
    <name type="common">Red gorgonian</name>
    <name type="synonym">Violescent sea-whip</name>
    <dbReference type="NCBI Taxonomy" id="317549"/>
    <lineage>
        <taxon>Eukaryota</taxon>
        <taxon>Metazoa</taxon>
        <taxon>Cnidaria</taxon>
        <taxon>Anthozoa</taxon>
        <taxon>Octocorallia</taxon>
        <taxon>Malacalcyonacea</taxon>
        <taxon>Plexauridae</taxon>
        <taxon>Paramuricea</taxon>
    </lineage>
</organism>
<dbReference type="Proteomes" id="UP001152795">
    <property type="component" value="Unassembled WGS sequence"/>
</dbReference>
<gene>
    <name evidence="2" type="ORF">PACLA_8A075561</name>
</gene>
<keyword evidence="3" id="KW-1185">Reference proteome</keyword>
<reference evidence="2" key="1">
    <citation type="submission" date="2020-04" db="EMBL/GenBank/DDBJ databases">
        <authorList>
            <person name="Alioto T."/>
            <person name="Alioto T."/>
            <person name="Gomez Garrido J."/>
        </authorList>
    </citation>
    <scope>NUCLEOTIDE SEQUENCE</scope>
    <source>
        <strain evidence="2">A484AB</strain>
    </source>
</reference>
<name>A0A7D9LJJ0_PARCT</name>
<protein>
    <submittedName>
        <fullName evidence="2">Uncharacterized protein</fullName>
    </submittedName>
</protein>